<dbReference type="AlphaFoldDB" id="A0AAD3ST07"/>
<organism evidence="2 3">
    <name type="scientific">Nepenthes gracilis</name>
    <name type="common">Slender pitcher plant</name>
    <dbReference type="NCBI Taxonomy" id="150966"/>
    <lineage>
        <taxon>Eukaryota</taxon>
        <taxon>Viridiplantae</taxon>
        <taxon>Streptophyta</taxon>
        <taxon>Embryophyta</taxon>
        <taxon>Tracheophyta</taxon>
        <taxon>Spermatophyta</taxon>
        <taxon>Magnoliopsida</taxon>
        <taxon>eudicotyledons</taxon>
        <taxon>Gunneridae</taxon>
        <taxon>Pentapetalae</taxon>
        <taxon>Caryophyllales</taxon>
        <taxon>Nepenthaceae</taxon>
        <taxon>Nepenthes</taxon>
    </lineage>
</organism>
<evidence type="ECO:0000313" key="3">
    <source>
        <dbReference type="Proteomes" id="UP001279734"/>
    </source>
</evidence>
<comment type="caution">
    <text evidence="2">The sequence shown here is derived from an EMBL/GenBank/DDBJ whole genome shotgun (WGS) entry which is preliminary data.</text>
</comment>
<keyword evidence="3" id="KW-1185">Reference proteome</keyword>
<protein>
    <submittedName>
        <fullName evidence="2">Uncharacterized protein</fullName>
    </submittedName>
</protein>
<reference evidence="2" key="1">
    <citation type="submission" date="2023-05" db="EMBL/GenBank/DDBJ databases">
        <title>Nepenthes gracilis genome sequencing.</title>
        <authorList>
            <person name="Fukushima K."/>
        </authorList>
    </citation>
    <scope>NUCLEOTIDE SEQUENCE</scope>
    <source>
        <strain evidence="2">SING2019-196</strain>
    </source>
</reference>
<name>A0AAD3ST07_NEPGR</name>
<evidence type="ECO:0000313" key="2">
    <source>
        <dbReference type="EMBL" id="GMH16151.1"/>
    </source>
</evidence>
<feature type="compositionally biased region" description="Polar residues" evidence="1">
    <location>
        <begin position="290"/>
        <end position="305"/>
    </location>
</feature>
<evidence type="ECO:0000256" key="1">
    <source>
        <dbReference type="SAM" id="MobiDB-lite"/>
    </source>
</evidence>
<accession>A0AAD3ST07</accession>
<dbReference type="EMBL" id="BSYO01000016">
    <property type="protein sequence ID" value="GMH16151.1"/>
    <property type="molecule type" value="Genomic_DNA"/>
</dbReference>
<feature type="region of interest" description="Disordered" evidence="1">
    <location>
        <begin position="280"/>
        <end position="305"/>
    </location>
</feature>
<gene>
    <name evidence="2" type="ORF">Nepgr_017992</name>
</gene>
<proteinExistence type="predicted"/>
<dbReference type="Proteomes" id="UP001279734">
    <property type="component" value="Unassembled WGS sequence"/>
</dbReference>
<sequence length="305" mass="33312">MVAGFLGVWQDKIRPLCLLDAQARLPVVSYVLLLVAACLLFCTYDFAGSDVVLSIVKYIWALYYVLRCCVVLRECSGGEMLLLMVARLCGPVRLCLDCNVNQSLARALMLEWLFLYLDSGCCALAWACEWRTGLAADGFSGSLRVEGLPASGAYETYVAGADVGCCDTGKELASLRCVIRRQGLQIPVRGHFNPISEICNTQSTSQLRLPAAYPEVFSNRPRTGPQQCYGNTRPAGPACISNHRCIIISHTSAATIKLHHNICTTSPESNALHQINTQVSHPVQPGNDLPNATYNSSMQSQKQHP</sequence>